<dbReference type="CTD" id="158401"/>
<dbReference type="KEGG" id="oaa:103171398"/>
<protein>
    <submittedName>
        <fullName evidence="3">Shortage in chiasmata 1</fullName>
    </submittedName>
</protein>
<reference evidence="3" key="2">
    <citation type="submission" date="2025-08" db="UniProtKB">
        <authorList>
            <consortium name="Ensembl"/>
        </authorList>
    </citation>
    <scope>IDENTIFICATION</scope>
    <source>
        <strain evidence="3">Glennie</strain>
    </source>
</reference>
<dbReference type="RefSeq" id="XP_028909947.1">
    <property type="nucleotide sequence ID" value="XM_029054114.2"/>
</dbReference>
<dbReference type="Pfam" id="PF17825">
    <property type="entry name" value="DUF5587"/>
    <property type="match status" value="1"/>
</dbReference>
<proteinExistence type="predicted"/>
<gene>
    <name evidence="3" type="primary">SHOC1</name>
</gene>
<reference evidence="3" key="3">
    <citation type="submission" date="2025-09" db="UniProtKB">
        <authorList>
            <consortium name="Ensembl"/>
        </authorList>
    </citation>
    <scope>IDENTIFICATION</scope>
    <source>
        <strain evidence="3">Glennie</strain>
    </source>
</reference>
<dbReference type="Bgee" id="ENSOANG00000031139">
    <property type="expression patterns" value="Expressed in testis and 1 other cell type or tissue"/>
</dbReference>
<dbReference type="HOGENOM" id="CLU_617596_0_0_1"/>
<reference evidence="3 4" key="1">
    <citation type="journal article" date="2008" name="Nature">
        <title>Genome analysis of the platypus reveals unique signatures of evolution.</title>
        <authorList>
            <person name="Warren W.C."/>
            <person name="Hillier L.W."/>
            <person name="Marshall Graves J.A."/>
            <person name="Birney E."/>
            <person name="Ponting C.P."/>
            <person name="Grutzner F."/>
            <person name="Belov K."/>
            <person name="Miller W."/>
            <person name="Clarke L."/>
            <person name="Chinwalla A.T."/>
            <person name="Yang S.P."/>
            <person name="Heger A."/>
            <person name="Locke D.P."/>
            <person name="Miethke P."/>
            <person name="Waters P.D."/>
            <person name="Veyrunes F."/>
            <person name="Fulton L."/>
            <person name="Fulton B."/>
            <person name="Graves T."/>
            <person name="Wallis J."/>
            <person name="Puente X.S."/>
            <person name="Lopez-Otin C."/>
            <person name="Ordonez G.R."/>
            <person name="Eichler E.E."/>
            <person name="Chen L."/>
            <person name="Cheng Z."/>
            <person name="Deakin J.E."/>
            <person name="Alsop A."/>
            <person name="Thompson K."/>
            <person name="Kirby P."/>
            <person name="Papenfuss A.T."/>
            <person name="Wakefield M.J."/>
            <person name="Olender T."/>
            <person name="Lancet D."/>
            <person name="Huttley G.A."/>
            <person name="Smit A.F."/>
            <person name="Pask A."/>
            <person name="Temple-Smith P."/>
            <person name="Batzer M.A."/>
            <person name="Walker J.A."/>
            <person name="Konkel M.K."/>
            <person name="Harris R.S."/>
            <person name="Whittington C.M."/>
            <person name="Wong E.S."/>
            <person name="Gemmell N.J."/>
            <person name="Buschiazzo E."/>
            <person name="Vargas Jentzsch I.M."/>
            <person name="Merkel A."/>
            <person name="Schmitz J."/>
            <person name="Zemann A."/>
            <person name="Churakov G."/>
            <person name="Kriegs J.O."/>
            <person name="Brosius J."/>
            <person name="Murchison E.P."/>
            <person name="Sachidanandam R."/>
            <person name="Smith C."/>
            <person name="Hannon G.J."/>
            <person name="Tsend-Ayush E."/>
            <person name="McMillan D."/>
            <person name="Attenborough R."/>
            <person name="Rens W."/>
            <person name="Ferguson-Smith M."/>
            <person name="Lefevre C.M."/>
            <person name="Sharp J.A."/>
            <person name="Nicholas K.R."/>
            <person name="Ray D.A."/>
            <person name="Kube M."/>
            <person name="Reinhardt R."/>
            <person name="Pringle T.H."/>
            <person name="Taylor J."/>
            <person name="Jones R.C."/>
            <person name="Nixon B."/>
            <person name="Dacheux J.L."/>
            <person name="Niwa H."/>
            <person name="Sekita Y."/>
            <person name="Huang X."/>
            <person name="Stark A."/>
            <person name="Kheradpour P."/>
            <person name="Kellis M."/>
            <person name="Flicek P."/>
            <person name="Chen Y."/>
            <person name="Webber C."/>
            <person name="Hardison R."/>
            <person name="Nelson J."/>
            <person name="Hallsworth-Pepin K."/>
            <person name="Delehaunty K."/>
            <person name="Markovic C."/>
            <person name="Minx P."/>
            <person name="Feng Y."/>
            <person name="Kremitzki C."/>
            <person name="Mitreva M."/>
            <person name="Glasscock J."/>
            <person name="Wylie T."/>
            <person name="Wohldmann P."/>
            <person name="Thiru P."/>
            <person name="Nhan M.N."/>
            <person name="Pohl C.S."/>
            <person name="Smith S.M."/>
            <person name="Hou S."/>
            <person name="Nefedov M."/>
            <person name="de Jong P.J."/>
            <person name="Renfree M.B."/>
            <person name="Mardis E.R."/>
            <person name="Wilson R.K."/>
        </authorList>
    </citation>
    <scope>NUCLEOTIDE SEQUENCE [LARGE SCALE GENOMIC DNA]</scope>
    <source>
        <strain evidence="3 4">Glennie</strain>
    </source>
</reference>
<keyword evidence="1" id="KW-0175">Coiled coil</keyword>
<feature type="region of interest" description="Disordered" evidence="2">
    <location>
        <begin position="305"/>
        <end position="340"/>
    </location>
</feature>
<sequence>MKKMFPASQLNAAENPPEGEDYENVMPSAPKKDHNFSQVEHLSQETVQHPTKGDLASAPQEMAAVSTEEEARAPAFQKKKSDSAREVGKEEKKIIPSSNLLTVSQGMYLPEQTIRRERPRVHSIPYPGVFIDKELIIRGNMEGYQKWLPFMKIFLSQIKGYVMMTPIAETQQKCFREALIFPSIPEVCENKMESDTFRERVYEQPQQDEPVSLPTTSAFVKTPDLKQVAVLSAPECKKPEIIGGIVGNKEFNETAFQAQVRSKEFKTPLTLPRMPSQQPQVYPGAAKLQVDPNLVSVDEATKKMQVGLPSESKQISKSSDLPKGQSLDTKQTHPAHTSKLNINYPKRLESGLSFVEAQASDSQCQAYTILEASATPVIRELTILGILLGENWNFATITFDQVRVILQQQEKKVNELIKQNKEDEREKMLLRQVALLNFLVTVRDILLICNLYSALEYISTIKSGFRGILGPTLDDICRKLETVQFIKKKKPEANHKMRELKLRLIRWMKTINMENKFKVMIISRLKSQEESYVLYNCLREIGLSVLVWMPENTVLELNILDCLRKCSCLLMCSTHIRNDFPWTQFSFVIEYNYSEKFRFTELCQNLSINYMALKCTLPKFILQKNATLNVFSGFPLEIKIPYVFLFMKSKGWNTMPEVLRILESNYNITLWERPCNEALRCLQTSDRYVLMTIDEDTAVIFQDIEELNCPEAPDNVILRVIALSVQYTNFWIIFYPKEKQSPGLCLPENILRHLAIIHASMDSPWMKTEEVKAKVVLVPEAKEAATLIRQIADQILTSSKRNVFEFLDKSWLVPSLSKDEEFLLSFPCVNPLVAQMMLFQVTSLYRLIKASLRQLEELLPEVPPKVLLLFKAITSTYNFAPLFLPGSRYLEATHRENLK</sequence>
<dbReference type="STRING" id="9258.ENSOANP00000030027"/>
<dbReference type="Proteomes" id="UP000002279">
    <property type="component" value="Chromosome X3"/>
</dbReference>
<feature type="compositionally biased region" description="Polar residues" evidence="2">
    <location>
        <begin position="36"/>
        <end position="49"/>
    </location>
</feature>
<dbReference type="AlphaFoldDB" id="K7E920"/>
<dbReference type="GO" id="GO:0003697">
    <property type="term" value="F:single-stranded DNA binding"/>
    <property type="evidence" value="ECO:0000318"/>
    <property type="project" value="GO_Central"/>
</dbReference>
<dbReference type="PANTHER" id="PTHR35668:SF1">
    <property type="entry name" value="PROTEIN SHORTAGE IN CHIASMATA 1 ORTHOLOG"/>
    <property type="match status" value="1"/>
</dbReference>
<name>K7E920_ORNAN</name>
<evidence type="ECO:0000313" key="3">
    <source>
        <dbReference type="Ensembl" id="ENSOANP00000030027.2"/>
    </source>
</evidence>
<dbReference type="GeneTree" id="ENSGT00390000013037"/>
<feature type="coiled-coil region" evidence="1">
    <location>
        <begin position="399"/>
        <end position="433"/>
    </location>
</feature>
<accession>K7E920</accession>
<dbReference type="InterPro" id="IPR039991">
    <property type="entry name" value="SHOC1"/>
</dbReference>
<dbReference type="PANTHER" id="PTHR35668">
    <property type="entry name" value="PROTEIN SHORTAGE IN CHIASMATA 1 ORTHOLOG"/>
    <property type="match status" value="1"/>
</dbReference>
<evidence type="ECO:0000256" key="2">
    <source>
        <dbReference type="SAM" id="MobiDB-lite"/>
    </source>
</evidence>
<dbReference type="GO" id="GO:0000712">
    <property type="term" value="P:resolution of meiotic recombination intermediates"/>
    <property type="evidence" value="ECO:0000318"/>
    <property type="project" value="GO_Central"/>
</dbReference>
<dbReference type="Ensembl" id="ENSOANT00000039272.2">
    <property type="protein sequence ID" value="ENSOANP00000030027.2"/>
    <property type="gene ID" value="ENSOANG00000031139.2"/>
</dbReference>
<feature type="compositionally biased region" description="Polar residues" evidence="2">
    <location>
        <begin position="326"/>
        <end position="340"/>
    </location>
</feature>
<keyword evidence="4" id="KW-1185">Reference proteome</keyword>
<dbReference type="eggNOG" id="ENOG502QVCW">
    <property type="taxonomic scope" value="Eukaryota"/>
</dbReference>
<organism evidence="3 4">
    <name type="scientific">Ornithorhynchus anatinus</name>
    <name type="common">Duckbill platypus</name>
    <dbReference type="NCBI Taxonomy" id="9258"/>
    <lineage>
        <taxon>Eukaryota</taxon>
        <taxon>Metazoa</taxon>
        <taxon>Chordata</taxon>
        <taxon>Craniata</taxon>
        <taxon>Vertebrata</taxon>
        <taxon>Euteleostomi</taxon>
        <taxon>Mammalia</taxon>
        <taxon>Monotremata</taxon>
        <taxon>Ornithorhynchidae</taxon>
        <taxon>Ornithorhynchus</taxon>
    </lineage>
</organism>
<evidence type="ECO:0000313" key="4">
    <source>
        <dbReference type="Proteomes" id="UP000002279"/>
    </source>
</evidence>
<dbReference type="OMA" id="ITLWERP"/>
<dbReference type="GeneID" id="103171398"/>
<dbReference type="GO" id="GO:0016887">
    <property type="term" value="F:ATP hydrolysis activity"/>
    <property type="evidence" value="ECO:0007669"/>
    <property type="project" value="InterPro"/>
</dbReference>
<dbReference type="InParanoid" id="K7E920"/>
<feature type="region of interest" description="Disordered" evidence="2">
    <location>
        <begin position="1"/>
        <end position="91"/>
    </location>
</feature>
<feature type="compositionally biased region" description="Basic and acidic residues" evidence="2">
    <location>
        <begin position="79"/>
        <end position="91"/>
    </location>
</feature>
<evidence type="ECO:0000256" key="1">
    <source>
        <dbReference type="SAM" id="Coils"/>
    </source>
</evidence>
<dbReference type="OrthoDB" id="9909657at2759"/>
<dbReference type="GO" id="GO:0000794">
    <property type="term" value="C:condensed nuclear chromosome"/>
    <property type="evidence" value="ECO:0000318"/>
    <property type="project" value="GO_Central"/>
</dbReference>